<organism evidence="3 4">
    <name type="scientific">Dorea longicatena</name>
    <dbReference type="NCBI Taxonomy" id="88431"/>
    <lineage>
        <taxon>Bacteria</taxon>
        <taxon>Bacillati</taxon>
        <taxon>Bacillota</taxon>
        <taxon>Clostridia</taxon>
        <taxon>Lachnospirales</taxon>
        <taxon>Lachnospiraceae</taxon>
        <taxon>Dorea</taxon>
    </lineage>
</organism>
<sequence length="189" mass="21614">MIFMIIDKIGDILHTEADVICHQVNCKGVMGAGLAKQIRNQLLSEEQYRTYQEICREYGRANLGKVIRMKTDTYQVYNLFGEDIPTESGVDTIYAALYKALVSALYYAETEHLTLAVPGMIGCGLAGGDWRIVRNHILEPIFGTRTKVSLYIHWLDEENYMKAQELMQQPNFEDPVKEVCSNLFMHEIL</sequence>
<evidence type="ECO:0000259" key="2">
    <source>
        <dbReference type="PROSITE" id="PS51154"/>
    </source>
</evidence>
<dbReference type="PANTHER" id="PTHR12521:SF0">
    <property type="entry name" value="ADP-RIBOSE GLYCOHYDROLASE OARD1"/>
    <property type="match status" value="1"/>
</dbReference>
<dbReference type="InterPro" id="IPR002589">
    <property type="entry name" value="Macro_dom"/>
</dbReference>
<dbReference type="Gene3D" id="3.40.220.10">
    <property type="entry name" value="Leucine Aminopeptidase, subunit E, domain 1"/>
    <property type="match status" value="1"/>
</dbReference>
<reference evidence="3 4" key="1">
    <citation type="submission" date="2018-08" db="EMBL/GenBank/DDBJ databases">
        <title>A genome reference for cultivated species of the human gut microbiota.</title>
        <authorList>
            <person name="Zou Y."/>
            <person name="Xue W."/>
            <person name="Luo G."/>
        </authorList>
    </citation>
    <scope>NUCLEOTIDE SEQUENCE [LARGE SCALE GENOMIC DNA]</scope>
    <source>
        <strain evidence="3 4">OM02-16</strain>
    </source>
</reference>
<protein>
    <submittedName>
        <fullName evidence="3">Appr-1-p processing protein</fullName>
    </submittedName>
</protein>
<evidence type="ECO:0000313" key="3">
    <source>
        <dbReference type="EMBL" id="RGO34630.1"/>
    </source>
</evidence>
<dbReference type="AlphaFoldDB" id="A0A3E5GI77"/>
<dbReference type="GO" id="GO:0140291">
    <property type="term" value="P:peptidyl-glutamate ADP-deribosylation"/>
    <property type="evidence" value="ECO:0007669"/>
    <property type="project" value="TreeGrafter"/>
</dbReference>
<dbReference type="EMBL" id="QSVN01000002">
    <property type="protein sequence ID" value="RGO34630.1"/>
    <property type="molecule type" value="Genomic_DNA"/>
</dbReference>
<accession>A0A3E5GI77</accession>
<gene>
    <name evidence="3" type="ORF">DXB16_03855</name>
</gene>
<dbReference type="Pfam" id="PF01661">
    <property type="entry name" value="Macro"/>
    <property type="match status" value="1"/>
</dbReference>
<proteinExistence type="predicted"/>
<dbReference type="InterPro" id="IPR050892">
    <property type="entry name" value="ADP-ribose_metab_enzymes"/>
</dbReference>
<dbReference type="PROSITE" id="PS51154">
    <property type="entry name" value="MACRO"/>
    <property type="match status" value="1"/>
</dbReference>
<comment type="catalytic activity">
    <reaction evidence="1">
        <text>an N-(ADP-alpha-D-ribosyl)-thymidine in DNA + H2O = a thymidine in DNA + ADP-D-ribose</text>
        <dbReference type="Rhea" id="RHEA:71655"/>
        <dbReference type="Rhea" id="RHEA-COMP:13556"/>
        <dbReference type="Rhea" id="RHEA-COMP:18051"/>
        <dbReference type="ChEBI" id="CHEBI:15377"/>
        <dbReference type="ChEBI" id="CHEBI:57967"/>
        <dbReference type="ChEBI" id="CHEBI:137386"/>
        <dbReference type="ChEBI" id="CHEBI:191199"/>
    </reaction>
    <physiologicalReaction direction="left-to-right" evidence="1">
        <dbReference type="Rhea" id="RHEA:71656"/>
    </physiologicalReaction>
</comment>
<dbReference type="PANTHER" id="PTHR12521">
    <property type="entry name" value="PROTEIN C6ORF130"/>
    <property type="match status" value="1"/>
</dbReference>
<comment type="caution">
    <text evidence="3">The sequence shown here is derived from an EMBL/GenBank/DDBJ whole genome shotgun (WGS) entry which is preliminary data.</text>
</comment>
<feature type="domain" description="Macro" evidence="2">
    <location>
        <begin position="1"/>
        <end position="189"/>
    </location>
</feature>
<name>A0A3E5GI77_9FIRM</name>
<evidence type="ECO:0000256" key="1">
    <source>
        <dbReference type="ARBA" id="ARBA00035885"/>
    </source>
</evidence>
<dbReference type="InterPro" id="IPR043472">
    <property type="entry name" value="Macro_dom-like"/>
</dbReference>
<dbReference type="SUPFAM" id="SSF52949">
    <property type="entry name" value="Macro domain-like"/>
    <property type="match status" value="1"/>
</dbReference>
<dbReference type="Proteomes" id="UP000261285">
    <property type="component" value="Unassembled WGS sequence"/>
</dbReference>
<evidence type="ECO:0000313" key="4">
    <source>
        <dbReference type="Proteomes" id="UP000261285"/>
    </source>
</evidence>